<sequence>MSWFGADQPTYKPQGKWWLDNPKRRQVRGLIFRPGGAETVNGYLNLWRGFGLDPALGDWSLMRAHIRDILADGDEASADYIIRWAAWAVQHPEYPAEVALVFKGGMGTGKGTFGRAMRKLFGQHGLHLTSPAQVAGRFNSHLRDVCLLFADEAIRPDDRAARGVLKALLTEPTLPIEGKGRDIVEAPNYAKVVMASNDDWVVPVDIDDRRFAVFGVSNDRRQDEAYFAALNAELDNGGLEAMLHDLLAMELGTWHPRQAIPDTSARREQQMATLDGFDAVFLDLLREGVIPSDRWPGVDQPFVATTALRALAAERNRRSDVSLNQVSDLLKRLGFEKVRRSRPSGFVLPTLPEARAAWDRVCTPVAWDDADCWVAMQDGGDPARGTF</sequence>
<feature type="domain" description="NrS-1 polymerase-like helicase" evidence="1">
    <location>
        <begin position="103"/>
        <end position="210"/>
    </location>
</feature>
<dbReference type="Gene3D" id="3.40.50.300">
    <property type="entry name" value="P-loop containing nucleotide triphosphate hydrolases"/>
    <property type="match status" value="1"/>
</dbReference>
<dbReference type="OrthoDB" id="8215052at2"/>
<accession>A0A8G1ZJG0</accession>
<evidence type="ECO:0000313" key="2">
    <source>
        <dbReference type="EMBL" id="RYM08230.1"/>
    </source>
</evidence>
<evidence type="ECO:0000313" key="3">
    <source>
        <dbReference type="Proteomes" id="UP000291572"/>
    </source>
</evidence>
<protein>
    <recommendedName>
        <fullName evidence="1">NrS-1 polymerase-like helicase domain-containing protein</fullName>
    </recommendedName>
</protein>
<dbReference type="InterPro" id="IPR045455">
    <property type="entry name" value="NrS-1_pol-like_helicase"/>
</dbReference>
<evidence type="ECO:0000259" key="1">
    <source>
        <dbReference type="Pfam" id="PF19263"/>
    </source>
</evidence>
<dbReference type="InterPro" id="IPR027417">
    <property type="entry name" value="P-loop_NTPase"/>
</dbReference>
<name>A0A8G1ZJG0_9SPHN</name>
<comment type="caution">
    <text evidence="2">The sequence shown here is derived from an EMBL/GenBank/DDBJ whole genome shotgun (WGS) entry which is preliminary data.</text>
</comment>
<dbReference type="AlphaFoldDB" id="A0A8G1ZJG0"/>
<dbReference type="EMBL" id="SEOO01000035">
    <property type="protein sequence ID" value="RYM08230.1"/>
    <property type="molecule type" value="Genomic_DNA"/>
</dbReference>
<dbReference type="RefSeq" id="WP_129927329.1">
    <property type="nucleotide sequence ID" value="NZ_SEOO01000035.1"/>
</dbReference>
<organism evidence="2 3">
    <name type="scientific">Sphingobium cupriresistens</name>
    <dbReference type="NCBI Taxonomy" id="1132417"/>
    <lineage>
        <taxon>Bacteria</taxon>
        <taxon>Pseudomonadati</taxon>
        <taxon>Pseudomonadota</taxon>
        <taxon>Alphaproteobacteria</taxon>
        <taxon>Sphingomonadales</taxon>
        <taxon>Sphingomonadaceae</taxon>
        <taxon>Sphingobium</taxon>
    </lineage>
</organism>
<gene>
    <name evidence="2" type="ORF">EWH12_17240</name>
</gene>
<dbReference type="Pfam" id="PF19263">
    <property type="entry name" value="DUF5906"/>
    <property type="match status" value="1"/>
</dbReference>
<proteinExistence type="predicted"/>
<dbReference type="Proteomes" id="UP000291572">
    <property type="component" value="Unassembled WGS sequence"/>
</dbReference>
<dbReference type="SUPFAM" id="SSF52540">
    <property type="entry name" value="P-loop containing nucleoside triphosphate hydrolases"/>
    <property type="match status" value="1"/>
</dbReference>
<reference evidence="2 3" key="1">
    <citation type="submission" date="2019-02" db="EMBL/GenBank/DDBJ databases">
        <authorList>
            <person name="Feng G."/>
        </authorList>
    </citation>
    <scope>NUCLEOTIDE SEQUENCE [LARGE SCALE GENOMIC DNA]</scope>
    <source>
        <strain evidence="2 3">CCTCC AB 2011146</strain>
    </source>
</reference>